<dbReference type="RefSeq" id="XP_024939146.1">
    <property type="nucleotide sequence ID" value="XM_025083378.1"/>
</dbReference>
<evidence type="ECO:0000256" key="3">
    <source>
        <dbReference type="ARBA" id="ARBA00022553"/>
    </source>
</evidence>
<dbReference type="Proteomes" id="UP000694920">
    <property type="component" value="Unplaced"/>
</dbReference>
<evidence type="ECO:0000313" key="19">
    <source>
        <dbReference type="RefSeq" id="XP_015591807.1"/>
    </source>
</evidence>
<evidence type="ECO:0000256" key="5">
    <source>
        <dbReference type="ARBA" id="ARBA00022771"/>
    </source>
</evidence>
<feature type="compositionally biased region" description="Acidic residues" evidence="15">
    <location>
        <begin position="364"/>
        <end position="376"/>
    </location>
</feature>
<keyword evidence="6" id="KW-0862">Zinc</keyword>
<evidence type="ECO:0000256" key="11">
    <source>
        <dbReference type="ARBA" id="ARBA00025581"/>
    </source>
</evidence>
<keyword evidence="4" id="KW-0479">Metal-binding</keyword>
<comment type="subunit">
    <text evidence="12">Tetramer of two alpha and two beta chains. Interacts with TAF6/TAFII80. Interacts with ATF7IP. Interacts with SND1. Part of TBP-based Pol II pre-initiation complex (PIC), in which Pol II core assembles with general transcription factors and other specific initiation factors including GTF2E1, GTF2E2, GTF2F1, GTF2F2, TCEA1, ERCC2, ERCC3, GTF2H2, GTF2H3, GTF2H4, GTF2H5, GTF2A1, GTF2A2, GTF2B and TBP; this large multi-subunit PIC complex mediates DNA unwinding and targets Pol II core to the transcription start site where the first phosphodiester bond forms.</text>
</comment>
<evidence type="ECO:0000256" key="10">
    <source>
        <dbReference type="ARBA" id="ARBA00023242"/>
    </source>
</evidence>
<dbReference type="GO" id="GO:0005673">
    <property type="term" value="C:transcription factor TFIIE complex"/>
    <property type="evidence" value="ECO:0007669"/>
    <property type="project" value="TreeGrafter"/>
</dbReference>
<dbReference type="InterPro" id="IPR002853">
    <property type="entry name" value="TFIIE_asu"/>
</dbReference>
<evidence type="ECO:0000256" key="14">
    <source>
        <dbReference type="ARBA" id="ARBA00080958"/>
    </source>
</evidence>
<name>A0AAJ7RDZ2_CEPCN</name>
<keyword evidence="9" id="KW-0804">Transcription</keyword>
<dbReference type="PANTHER" id="PTHR13097">
    <property type="entry name" value="TRANSCRIPTION INITIATION FACTOR IIE, ALPHA SUBUNIT"/>
    <property type="match status" value="1"/>
</dbReference>
<dbReference type="InterPro" id="IPR013083">
    <property type="entry name" value="Znf_RING/FYVE/PHD"/>
</dbReference>
<proteinExistence type="inferred from homology"/>
<evidence type="ECO:0000256" key="8">
    <source>
        <dbReference type="ARBA" id="ARBA00023015"/>
    </source>
</evidence>
<dbReference type="KEGG" id="ccin:107266136"/>
<evidence type="ECO:0000256" key="6">
    <source>
        <dbReference type="ARBA" id="ARBA00022833"/>
    </source>
</evidence>
<dbReference type="InterPro" id="IPR024550">
    <property type="entry name" value="TFIIEa/SarR/Rpc3_HTH_dom"/>
</dbReference>
<evidence type="ECO:0000256" key="7">
    <source>
        <dbReference type="ARBA" id="ARBA00022990"/>
    </source>
</evidence>
<feature type="domain" description="HTH TFE/IIEalpha-type" evidence="16">
    <location>
        <begin position="15"/>
        <end position="105"/>
    </location>
</feature>
<protein>
    <recommendedName>
        <fullName evidence="13">General transcription factor IIE subunit 1</fullName>
    </recommendedName>
    <alternativeName>
        <fullName evidence="14">Transcription initiation factor IIE subunit alpha</fullName>
    </alternativeName>
</protein>
<accession>A0AAJ7RDZ2</accession>
<keyword evidence="3" id="KW-0597">Phosphoprotein</keyword>
<dbReference type="CTD" id="39313"/>
<dbReference type="AlphaFoldDB" id="A0AAJ7RDZ2"/>
<dbReference type="Pfam" id="PF11521">
    <property type="entry name" value="TFIIE-A_C"/>
    <property type="match status" value="1"/>
</dbReference>
<evidence type="ECO:0000256" key="1">
    <source>
        <dbReference type="ARBA" id="ARBA00004123"/>
    </source>
</evidence>
<dbReference type="GeneID" id="107266136"/>
<comment type="subcellular location">
    <subcellularLocation>
        <location evidence="1">Nucleus</location>
    </subcellularLocation>
</comment>
<comment type="function">
    <text evidence="11">Recruits TFIIH to the initiation complex and stimulates the RNA polymerase II C-terminal domain kinase and DNA-dependent ATPase activities of TFIIH. Both TFIIH and TFIIE are required for promoter clearance by RNA polymerase.</text>
</comment>
<keyword evidence="10" id="KW-0539">Nucleus</keyword>
<dbReference type="RefSeq" id="XP_015591806.1">
    <property type="nucleotide sequence ID" value="XM_015736320.2"/>
</dbReference>
<dbReference type="GO" id="GO:0006367">
    <property type="term" value="P:transcription initiation at RNA polymerase II promoter"/>
    <property type="evidence" value="ECO:0007669"/>
    <property type="project" value="InterPro"/>
</dbReference>
<dbReference type="PROSITE" id="PS51344">
    <property type="entry name" value="HTH_TFE_IIE"/>
    <property type="match status" value="1"/>
</dbReference>
<gene>
    <name evidence="18 19 20" type="primary">LOC107266136</name>
</gene>
<dbReference type="SUPFAM" id="SSF57783">
    <property type="entry name" value="Zinc beta-ribbon"/>
    <property type="match status" value="1"/>
</dbReference>
<keyword evidence="7" id="KW-0007">Acetylation</keyword>
<evidence type="ECO:0000313" key="17">
    <source>
        <dbReference type="Proteomes" id="UP000694920"/>
    </source>
</evidence>
<evidence type="ECO:0000256" key="9">
    <source>
        <dbReference type="ARBA" id="ARBA00023163"/>
    </source>
</evidence>
<sequence length="421" mass="47384">MSAEERFVTEVPSSLKQLARLVVRGFYTIEDALIVDMLVRNPCMKEDDICELLKFDRKMLRARISVLRNDKFIQVRLKMETGSDGKAQKVNYYFINYKTFVNVVKYKLDLMRKRMETEERDATSRASFKCTNCLKTFTDLEADQLFDMTTGEFRCTYCREVVEEDQSALPKKDSRLLLAKFNEQLEPLYILLREVEGIKLAPEILEPEPVDINTIRGIDARKASGLRAPGEQWSGEATRSAGFMVEDTRVDVTIGDESANDNTANRRKERPIWMMESTVINADGSQTDAASAQESILDKAASNATNTTTMSNNKQGEDIMSVLLAHEKKGGTNAANAVKAVLPQESSDSSDNEEITEMQTVDTGEVETMDSEDDDLLPTVSVGGKTVAITDVNDTLIAEMTPGEKEAYIQTYQEYYSHMYD</sequence>
<dbReference type="PANTHER" id="PTHR13097:SF7">
    <property type="entry name" value="GENERAL TRANSCRIPTION FACTOR IIE SUBUNIT 1"/>
    <property type="match status" value="1"/>
</dbReference>
<comment type="similarity">
    <text evidence="2">Belongs to the TFIIE alpha subunit family.</text>
</comment>
<evidence type="ECO:0000313" key="20">
    <source>
        <dbReference type="RefSeq" id="XP_024939146.1"/>
    </source>
</evidence>
<evidence type="ECO:0000256" key="4">
    <source>
        <dbReference type="ARBA" id="ARBA00022723"/>
    </source>
</evidence>
<evidence type="ECO:0000256" key="2">
    <source>
        <dbReference type="ARBA" id="ARBA00008947"/>
    </source>
</evidence>
<keyword evidence="8" id="KW-0805">Transcription regulation</keyword>
<evidence type="ECO:0000256" key="12">
    <source>
        <dbReference type="ARBA" id="ARBA00065242"/>
    </source>
</evidence>
<dbReference type="Gene3D" id="3.30.40.10">
    <property type="entry name" value="Zinc/RING finger domain, C3HC4 (zinc finger)"/>
    <property type="match status" value="1"/>
</dbReference>
<reference evidence="18 19" key="1">
    <citation type="submission" date="2025-04" db="UniProtKB">
        <authorList>
            <consortium name="RefSeq"/>
        </authorList>
    </citation>
    <scope>IDENTIFICATION</scope>
</reference>
<dbReference type="GO" id="GO:0008270">
    <property type="term" value="F:zinc ion binding"/>
    <property type="evidence" value="ECO:0007669"/>
    <property type="project" value="UniProtKB-KW"/>
</dbReference>
<evidence type="ECO:0000259" key="16">
    <source>
        <dbReference type="PROSITE" id="PS51344"/>
    </source>
</evidence>
<feature type="region of interest" description="Disordered" evidence="15">
    <location>
        <begin position="343"/>
        <end position="379"/>
    </location>
</feature>
<keyword evidence="5" id="KW-0863">Zinc-finger</keyword>
<dbReference type="SMART" id="SM00531">
    <property type="entry name" value="TFIIE"/>
    <property type="match status" value="1"/>
</dbReference>
<dbReference type="InterPro" id="IPR039997">
    <property type="entry name" value="TFE"/>
</dbReference>
<dbReference type="RefSeq" id="XP_015591807.1">
    <property type="nucleotide sequence ID" value="XM_015736321.2"/>
</dbReference>
<dbReference type="Gene3D" id="6.10.140.1250">
    <property type="match status" value="1"/>
</dbReference>
<dbReference type="FunFam" id="3.30.40.10:FF:000087">
    <property type="entry name" value="General transcription factor IIE subunit 1"/>
    <property type="match status" value="1"/>
</dbReference>
<dbReference type="InterPro" id="IPR017919">
    <property type="entry name" value="TFIIE/TFIIEa_HTH"/>
</dbReference>
<evidence type="ECO:0000256" key="13">
    <source>
        <dbReference type="ARBA" id="ARBA00073913"/>
    </source>
</evidence>
<evidence type="ECO:0000313" key="18">
    <source>
        <dbReference type="RefSeq" id="XP_015591806.1"/>
    </source>
</evidence>
<dbReference type="InterPro" id="IPR021600">
    <property type="entry name" value="TFIIE_asu_C"/>
</dbReference>
<keyword evidence="17" id="KW-1185">Reference proteome</keyword>
<organism evidence="17 20">
    <name type="scientific">Cephus cinctus</name>
    <name type="common">Wheat stem sawfly</name>
    <dbReference type="NCBI Taxonomy" id="211228"/>
    <lineage>
        <taxon>Eukaryota</taxon>
        <taxon>Metazoa</taxon>
        <taxon>Ecdysozoa</taxon>
        <taxon>Arthropoda</taxon>
        <taxon>Hexapoda</taxon>
        <taxon>Insecta</taxon>
        <taxon>Pterygota</taxon>
        <taxon>Neoptera</taxon>
        <taxon>Endopterygota</taxon>
        <taxon>Hymenoptera</taxon>
        <taxon>Cephoidea</taxon>
        <taxon>Cephidae</taxon>
        <taxon>Cephus</taxon>
    </lineage>
</organism>
<evidence type="ECO:0000256" key="15">
    <source>
        <dbReference type="SAM" id="MobiDB-lite"/>
    </source>
</evidence>
<dbReference type="Pfam" id="PF02002">
    <property type="entry name" value="TFIIE_alpha"/>
    <property type="match status" value="1"/>
</dbReference>